<keyword evidence="2" id="KW-1185">Reference proteome</keyword>
<evidence type="ECO:0000313" key="2">
    <source>
        <dbReference type="Proteomes" id="UP000494106"/>
    </source>
</evidence>
<reference evidence="1 2" key="1">
    <citation type="submission" date="2020-04" db="EMBL/GenBank/DDBJ databases">
        <authorList>
            <person name="Wallbank WR R."/>
            <person name="Pardo Diaz C."/>
            <person name="Kozak K."/>
            <person name="Martin S."/>
            <person name="Jiggins C."/>
            <person name="Moest M."/>
            <person name="Warren A I."/>
            <person name="Byers J.R.P. K."/>
            <person name="Montejo-Kovacevich G."/>
            <person name="Yen C E."/>
        </authorList>
    </citation>
    <scope>NUCLEOTIDE SEQUENCE [LARGE SCALE GENOMIC DNA]</scope>
</reference>
<accession>A0A8S0YSM8</accession>
<name>A0A8S0YSM8_ARCPL</name>
<sequence length="90" mass="10245">MGSVICEYDHYDVERCPVRTTSAETWSVQDLVTLFRPATDIKQRNINRHEDLFDGIMRLYRRGGQANVLVAAESIFVVAYFEVMSVAKGS</sequence>
<dbReference type="EMBL" id="CADEBC010000088">
    <property type="protein sequence ID" value="CAB3222453.1"/>
    <property type="molecule type" value="Genomic_DNA"/>
</dbReference>
<gene>
    <name evidence="1" type="ORF">APLA_LOCUS1072</name>
</gene>
<evidence type="ECO:0000313" key="1">
    <source>
        <dbReference type="EMBL" id="CAB3222453.1"/>
    </source>
</evidence>
<protein>
    <submittedName>
        <fullName evidence="1">Uncharacterized protein</fullName>
    </submittedName>
</protein>
<dbReference type="Proteomes" id="UP000494106">
    <property type="component" value="Unassembled WGS sequence"/>
</dbReference>
<dbReference type="AlphaFoldDB" id="A0A8S0YSM8"/>
<proteinExistence type="predicted"/>
<organism evidence="1 2">
    <name type="scientific">Arctia plantaginis</name>
    <name type="common">Wood tiger moth</name>
    <name type="synonym">Phalaena plantaginis</name>
    <dbReference type="NCBI Taxonomy" id="874455"/>
    <lineage>
        <taxon>Eukaryota</taxon>
        <taxon>Metazoa</taxon>
        <taxon>Ecdysozoa</taxon>
        <taxon>Arthropoda</taxon>
        <taxon>Hexapoda</taxon>
        <taxon>Insecta</taxon>
        <taxon>Pterygota</taxon>
        <taxon>Neoptera</taxon>
        <taxon>Endopterygota</taxon>
        <taxon>Lepidoptera</taxon>
        <taxon>Glossata</taxon>
        <taxon>Ditrysia</taxon>
        <taxon>Noctuoidea</taxon>
        <taxon>Erebidae</taxon>
        <taxon>Arctiinae</taxon>
        <taxon>Arctia</taxon>
    </lineage>
</organism>
<comment type="caution">
    <text evidence="1">The sequence shown here is derived from an EMBL/GenBank/DDBJ whole genome shotgun (WGS) entry which is preliminary data.</text>
</comment>